<keyword evidence="3" id="KW-1185">Reference proteome</keyword>
<dbReference type="Proteomes" id="UP000521943">
    <property type="component" value="Unassembled WGS sequence"/>
</dbReference>
<name>A0A8H6LX45_9AGAR</name>
<proteinExistence type="predicted"/>
<feature type="region of interest" description="Disordered" evidence="1">
    <location>
        <begin position="80"/>
        <end position="121"/>
    </location>
</feature>
<protein>
    <submittedName>
        <fullName evidence="2">Uncharacterized protein</fullName>
    </submittedName>
</protein>
<evidence type="ECO:0000313" key="2">
    <source>
        <dbReference type="EMBL" id="KAF6743897.1"/>
    </source>
</evidence>
<gene>
    <name evidence="2" type="ORF">DFP72DRAFT_1079314</name>
</gene>
<accession>A0A8H6LX45</accession>
<comment type="caution">
    <text evidence="2">The sequence shown here is derived from an EMBL/GenBank/DDBJ whole genome shotgun (WGS) entry which is preliminary data.</text>
</comment>
<dbReference type="AlphaFoldDB" id="A0A8H6LX45"/>
<dbReference type="OrthoDB" id="10655086at2759"/>
<evidence type="ECO:0000313" key="3">
    <source>
        <dbReference type="Proteomes" id="UP000521943"/>
    </source>
</evidence>
<feature type="region of interest" description="Disordered" evidence="1">
    <location>
        <begin position="1"/>
        <end position="35"/>
    </location>
</feature>
<organism evidence="2 3">
    <name type="scientific">Ephemerocybe angulata</name>
    <dbReference type="NCBI Taxonomy" id="980116"/>
    <lineage>
        <taxon>Eukaryota</taxon>
        <taxon>Fungi</taxon>
        <taxon>Dikarya</taxon>
        <taxon>Basidiomycota</taxon>
        <taxon>Agaricomycotina</taxon>
        <taxon>Agaricomycetes</taxon>
        <taxon>Agaricomycetidae</taxon>
        <taxon>Agaricales</taxon>
        <taxon>Agaricineae</taxon>
        <taxon>Psathyrellaceae</taxon>
        <taxon>Ephemerocybe</taxon>
    </lineage>
</organism>
<feature type="compositionally biased region" description="Low complexity" evidence="1">
    <location>
        <begin position="1"/>
        <end position="12"/>
    </location>
</feature>
<dbReference type="EMBL" id="JACGCI010000132">
    <property type="protein sequence ID" value="KAF6743897.1"/>
    <property type="molecule type" value="Genomic_DNA"/>
</dbReference>
<reference evidence="2 3" key="1">
    <citation type="submission" date="2020-07" db="EMBL/GenBank/DDBJ databases">
        <title>Comparative genomics of pyrophilous fungi reveals a link between fire events and developmental genes.</title>
        <authorList>
            <consortium name="DOE Joint Genome Institute"/>
            <person name="Steindorff A.S."/>
            <person name="Carver A."/>
            <person name="Calhoun S."/>
            <person name="Stillman K."/>
            <person name="Liu H."/>
            <person name="Lipzen A."/>
            <person name="Pangilinan J."/>
            <person name="Labutti K."/>
            <person name="Bruns T.D."/>
            <person name="Grigoriev I.V."/>
        </authorList>
    </citation>
    <scope>NUCLEOTIDE SEQUENCE [LARGE SCALE GENOMIC DNA]</scope>
    <source>
        <strain evidence="2 3">CBS 144469</strain>
    </source>
</reference>
<evidence type="ECO:0000256" key="1">
    <source>
        <dbReference type="SAM" id="MobiDB-lite"/>
    </source>
</evidence>
<feature type="compositionally biased region" description="Basic and acidic residues" evidence="1">
    <location>
        <begin position="87"/>
        <end position="102"/>
    </location>
</feature>
<sequence>MAHPPASAPQAPSKKRKRMPTRLTIPKSPPTRTTLTPFHFARLTAIWELDRRIPSPASRAAWAAARGVDLAKGSYEMEVGDVEAEEEERKAREEKSKIKKEVEEVDSMQMRKMEEEPQEDIQDIRATSAVAPTPPPTLPSSPILTSIDDFIPTPADLKRALYEGITFTPCFDISPTAVP</sequence>